<feature type="transmembrane region" description="Helical" evidence="1">
    <location>
        <begin position="95"/>
        <end position="117"/>
    </location>
</feature>
<dbReference type="EMBL" id="AK442241">
    <property type="protein sequence ID" value="BAN66035.1"/>
    <property type="molecule type" value="mRNA"/>
</dbReference>
<protein>
    <submittedName>
        <fullName evidence="2">Uncharacterized protein</fullName>
    </submittedName>
</protein>
<accession>S6CAQ3</accession>
<reference evidence="2" key="1">
    <citation type="journal article" date="2014" name="BMC Genomics">
        <title>The Babesia bovis gene and promoter model: an update from full-length EST analysis.</title>
        <authorList>
            <person name="Yamagishi J."/>
            <person name="Wakaguri H."/>
            <person name="Yokoyama N."/>
            <person name="Yamashita R."/>
            <person name="Suzuki Y."/>
            <person name="Xuan X."/>
            <person name="Igarashi I."/>
        </authorList>
    </citation>
    <scope>NUCLEOTIDE SEQUENCE</scope>
    <source>
        <strain evidence="2">Texas</strain>
    </source>
</reference>
<name>S6CAQ3_BABBO</name>
<dbReference type="AlphaFoldDB" id="S6CAQ3"/>
<keyword evidence="1" id="KW-1133">Transmembrane helix</keyword>
<evidence type="ECO:0000256" key="1">
    <source>
        <dbReference type="SAM" id="Phobius"/>
    </source>
</evidence>
<keyword evidence="1" id="KW-0472">Membrane</keyword>
<organism evidence="2">
    <name type="scientific">Babesia bovis</name>
    <dbReference type="NCBI Taxonomy" id="5865"/>
    <lineage>
        <taxon>Eukaryota</taxon>
        <taxon>Sar</taxon>
        <taxon>Alveolata</taxon>
        <taxon>Apicomplexa</taxon>
        <taxon>Aconoidasida</taxon>
        <taxon>Piroplasmida</taxon>
        <taxon>Babesiidae</taxon>
        <taxon>Babesia</taxon>
    </lineage>
</organism>
<proteinExistence type="evidence at transcript level"/>
<keyword evidence="1" id="KW-0812">Transmembrane</keyword>
<sequence>MREPKSYKTDTKSTTFTAQFNLSRAQALVSAALTKRLLKSSVESKFSLRHKFTREIKQDCNLALQSSTKDVAEVSKSDRLSTISTSRESKRLDNVFKISTIVLTAPIILSAHIIYTYTTKIRIYWWRQTKNFSKES</sequence>
<evidence type="ECO:0000313" key="2">
    <source>
        <dbReference type="EMBL" id="BAN66035.1"/>
    </source>
</evidence>